<comment type="catalytic activity">
    <reaction evidence="5">
        <text>L-kynurenine + H2O = anthranilate + L-alanine + H(+)</text>
        <dbReference type="Rhea" id="RHEA:16813"/>
        <dbReference type="ChEBI" id="CHEBI:15377"/>
        <dbReference type="ChEBI" id="CHEBI:15378"/>
        <dbReference type="ChEBI" id="CHEBI:16567"/>
        <dbReference type="ChEBI" id="CHEBI:57959"/>
        <dbReference type="ChEBI" id="CHEBI:57972"/>
        <dbReference type="EC" id="3.7.1.3"/>
    </reaction>
</comment>
<comment type="catalytic activity">
    <reaction evidence="5">
        <text>3-hydroxy-L-kynurenine + H2O = 3-hydroxyanthranilate + L-alanine + H(+)</text>
        <dbReference type="Rhea" id="RHEA:25143"/>
        <dbReference type="ChEBI" id="CHEBI:15377"/>
        <dbReference type="ChEBI" id="CHEBI:15378"/>
        <dbReference type="ChEBI" id="CHEBI:36559"/>
        <dbReference type="ChEBI" id="CHEBI:57972"/>
        <dbReference type="ChEBI" id="CHEBI:58125"/>
        <dbReference type="EC" id="3.7.1.3"/>
    </reaction>
</comment>
<dbReference type="InterPro" id="IPR015422">
    <property type="entry name" value="PyrdxlP-dep_Trfase_small"/>
</dbReference>
<keyword evidence="1 5" id="KW-0662">Pyridine nucleotide biosynthesis</keyword>
<dbReference type="EC" id="3.7.1.3" evidence="4 5"/>
<protein>
    <recommendedName>
        <fullName evidence="4 5">Kynureninase</fullName>
        <ecNumber evidence="4 5">3.7.1.3</ecNumber>
    </recommendedName>
</protein>
<comment type="cofactor">
    <cofactor evidence="5">
        <name>pyridoxal 5'-phosphate</name>
        <dbReference type="ChEBI" id="CHEBI:597326"/>
    </cofactor>
</comment>
<dbReference type="UniPathway" id="UPA00253">
    <property type="reaction ID" value="UER00329"/>
</dbReference>
<comment type="similarity">
    <text evidence="5">Belongs to the kynureninase family.</text>
</comment>
<dbReference type="Gene3D" id="3.40.640.10">
    <property type="entry name" value="Type I PLP-dependent aspartate aminotransferase-like (Major domain)"/>
    <property type="match status" value="1"/>
</dbReference>
<keyword evidence="2 5" id="KW-0378">Hydrolase</keyword>
<dbReference type="NCBIfam" id="TIGR01814">
    <property type="entry name" value="kynureninase"/>
    <property type="match status" value="1"/>
</dbReference>
<dbReference type="GO" id="GO:0097053">
    <property type="term" value="P:L-kynurenine catabolic process"/>
    <property type="evidence" value="ECO:0007669"/>
    <property type="project" value="UniProtKB-UniPathway"/>
</dbReference>
<evidence type="ECO:0000256" key="3">
    <source>
        <dbReference type="ARBA" id="ARBA00022898"/>
    </source>
</evidence>
<sequence>MNLFEKKALELDQKDSLAHFKNRFVNDSNLIYLDGNSLGKLPKATIAASASLLENQWGNRLIRSWNEEWIDLSNVISKKIAKLVGAQPDEIFVGDTTSLNLYKLVYAALEFGKGKEKIITDALNFPSDLYVLEGLVNQHFKKHQIEIVGDSNDVLIENEAINKQLDLNTALLTLSLVTYKSSFMYNMKEINELAHAKNSLVLWDLSHAVGAVPIDLNKSNADLAVGCTYKYLNGGPGAPAFLYVKKSLQEKLRNPIWSWFSHEKPFDFNLNYQPGEGIHKFAVSTPSILSLAPVDQGVSVVLDAGMENLRIKSVAQSSFLLALIEEELIPLGFKIASPLESEKRGSHIAIQHSEGYRINQAMIQPKVGAKIIIPDFRPPNNIRLGIAPLYITYMDLYEAVQRIKNIVEFKEYEKYSKKKALVT</sequence>
<dbReference type="GO" id="GO:0009435">
    <property type="term" value="P:NAD+ biosynthetic process"/>
    <property type="evidence" value="ECO:0007669"/>
    <property type="project" value="UniProtKB-UniRule"/>
</dbReference>
<dbReference type="RefSeq" id="WP_089377197.1">
    <property type="nucleotide sequence ID" value="NZ_FZNX01000001.1"/>
</dbReference>
<reference evidence="7" key="1">
    <citation type="submission" date="2017-06" db="EMBL/GenBank/DDBJ databases">
        <authorList>
            <person name="Varghese N."/>
            <person name="Submissions S."/>
        </authorList>
    </citation>
    <scope>NUCLEOTIDE SEQUENCE [LARGE SCALE GENOMIC DNA]</scope>
    <source>
        <strain evidence="7">DSM 27993</strain>
    </source>
</reference>
<dbReference type="PANTHER" id="PTHR14084">
    <property type="entry name" value="KYNURENINASE"/>
    <property type="match status" value="1"/>
</dbReference>
<comment type="pathway">
    <text evidence="5">Cofactor biosynthesis; NAD(+) biosynthesis; quinolinate from L-kynurenine: step 2/3.</text>
</comment>
<keyword evidence="7" id="KW-1185">Reference proteome</keyword>
<dbReference type="Pfam" id="PF22580">
    <property type="entry name" value="KYNU_C"/>
    <property type="match status" value="1"/>
</dbReference>
<dbReference type="Proteomes" id="UP000198412">
    <property type="component" value="Unassembled WGS sequence"/>
</dbReference>
<evidence type="ECO:0000256" key="4">
    <source>
        <dbReference type="NCBIfam" id="TIGR01814"/>
    </source>
</evidence>
<dbReference type="UniPathway" id="UPA00334">
    <property type="reaction ID" value="UER00455"/>
</dbReference>
<dbReference type="InterPro" id="IPR015424">
    <property type="entry name" value="PyrdxlP-dep_Trfase"/>
</dbReference>
<dbReference type="SUPFAM" id="SSF53383">
    <property type="entry name" value="PLP-dependent transferases"/>
    <property type="match status" value="1"/>
</dbReference>
<dbReference type="PANTHER" id="PTHR14084:SF0">
    <property type="entry name" value="KYNURENINASE"/>
    <property type="match status" value="1"/>
</dbReference>
<organism evidence="6 7">
    <name type="scientific">Lutibacter flavus</name>
    <dbReference type="NCBI Taxonomy" id="691689"/>
    <lineage>
        <taxon>Bacteria</taxon>
        <taxon>Pseudomonadati</taxon>
        <taxon>Bacteroidota</taxon>
        <taxon>Flavobacteriia</taxon>
        <taxon>Flavobacteriales</taxon>
        <taxon>Flavobacteriaceae</taxon>
        <taxon>Lutibacter</taxon>
    </lineage>
</organism>
<dbReference type="InterPro" id="IPR015421">
    <property type="entry name" value="PyrdxlP-dep_Trfase_major"/>
</dbReference>
<comment type="pathway">
    <text evidence="5">Amino-acid degradation; L-kynurenine degradation; L-alanine and anthranilate from L-kynurenine: step 1/1.</text>
</comment>
<comment type="function">
    <text evidence="5">Catalyzes the cleavage of L-kynurenine (L-Kyn) and L-3-hydroxykynurenine (L-3OHKyn) into anthranilic acid (AA) and 3-hydroxyanthranilic acid (3-OHAA), respectively.</text>
</comment>
<dbReference type="Gene3D" id="3.90.1150.10">
    <property type="entry name" value="Aspartate Aminotransferase, domain 1"/>
    <property type="match status" value="1"/>
</dbReference>
<dbReference type="OrthoDB" id="9812626at2"/>
<evidence type="ECO:0000256" key="2">
    <source>
        <dbReference type="ARBA" id="ARBA00022801"/>
    </source>
</evidence>
<dbReference type="GO" id="GO:0043420">
    <property type="term" value="P:anthranilate metabolic process"/>
    <property type="evidence" value="ECO:0007669"/>
    <property type="project" value="TreeGrafter"/>
</dbReference>
<dbReference type="AlphaFoldDB" id="A0A238VQL2"/>
<dbReference type="GO" id="GO:0019441">
    <property type="term" value="P:L-tryptophan catabolic process to kynurenine"/>
    <property type="evidence" value="ECO:0007669"/>
    <property type="project" value="TreeGrafter"/>
</dbReference>
<keyword evidence="3 5" id="KW-0663">Pyridoxal phosphate</keyword>
<gene>
    <name evidence="6" type="ORF">SAMN04488111_0898</name>
</gene>
<dbReference type="EMBL" id="FZNX01000001">
    <property type="protein sequence ID" value="SNR36652.1"/>
    <property type="molecule type" value="Genomic_DNA"/>
</dbReference>
<dbReference type="GO" id="GO:0030170">
    <property type="term" value="F:pyridoxal phosphate binding"/>
    <property type="evidence" value="ECO:0007669"/>
    <property type="project" value="UniProtKB-UniRule"/>
</dbReference>
<evidence type="ECO:0000256" key="1">
    <source>
        <dbReference type="ARBA" id="ARBA00022642"/>
    </source>
</evidence>
<evidence type="ECO:0000313" key="7">
    <source>
        <dbReference type="Proteomes" id="UP000198412"/>
    </source>
</evidence>
<proteinExistence type="inferred from homology"/>
<dbReference type="InterPro" id="IPR010111">
    <property type="entry name" value="Kynureninase"/>
</dbReference>
<evidence type="ECO:0000256" key="5">
    <source>
        <dbReference type="PIRNR" id="PIRNR038800"/>
    </source>
</evidence>
<accession>A0A238VQL2</accession>
<evidence type="ECO:0000313" key="6">
    <source>
        <dbReference type="EMBL" id="SNR36652.1"/>
    </source>
</evidence>
<dbReference type="GO" id="GO:0005737">
    <property type="term" value="C:cytoplasm"/>
    <property type="evidence" value="ECO:0007669"/>
    <property type="project" value="UniProtKB-UniRule"/>
</dbReference>
<name>A0A238VQL2_9FLAO</name>
<dbReference type="GO" id="GO:0030429">
    <property type="term" value="F:kynureninase activity"/>
    <property type="evidence" value="ECO:0007669"/>
    <property type="project" value="UniProtKB-UniRule"/>
</dbReference>
<dbReference type="PIRSF" id="PIRSF038800">
    <property type="entry name" value="KYNU"/>
    <property type="match status" value="1"/>
</dbReference>
<comment type="subunit">
    <text evidence="5">Homodimer.</text>
</comment>